<keyword evidence="1" id="KW-0732">Signal</keyword>
<proteinExistence type="predicted"/>
<dbReference type="RefSeq" id="XP_060435320.1">
    <property type="nucleotide sequence ID" value="XM_060573791.1"/>
</dbReference>
<evidence type="ECO:0000313" key="3">
    <source>
        <dbReference type="Proteomes" id="UP001224890"/>
    </source>
</evidence>
<dbReference type="EMBL" id="JAHMHR010000004">
    <property type="protein sequence ID" value="KAK1691625.1"/>
    <property type="molecule type" value="Genomic_DNA"/>
</dbReference>
<gene>
    <name evidence="2" type="ORF">BDP55DRAFT_647566</name>
</gene>
<dbReference type="GeneID" id="85458317"/>
<feature type="signal peptide" evidence="1">
    <location>
        <begin position="1"/>
        <end position="16"/>
    </location>
</feature>
<keyword evidence="3" id="KW-1185">Reference proteome</keyword>
<organism evidence="2 3">
    <name type="scientific">Colletotrichum godetiae</name>
    <dbReference type="NCBI Taxonomy" id="1209918"/>
    <lineage>
        <taxon>Eukaryota</taxon>
        <taxon>Fungi</taxon>
        <taxon>Dikarya</taxon>
        <taxon>Ascomycota</taxon>
        <taxon>Pezizomycotina</taxon>
        <taxon>Sordariomycetes</taxon>
        <taxon>Hypocreomycetidae</taxon>
        <taxon>Glomerellales</taxon>
        <taxon>Glomerellaceae</taxon>
        <taxon>Colletotrichum</taxon>
        <taxon>Colletotrichum acutatum species complex</taxon>
    </lineage>
</organism>
<evidence type="ECO:0000313" key="2">
    <source>
        <dbReference type="EMBL" id="KAK1691625.1"/>
    </source>
</evidence>
<evidence type="ECO:0008006" key="4">
    <source>
        <dbReference type="Google" id="ProtNLM"/>
    </source>
</evidence>
<evidence type="ECO:0000256" key="1">
    <source>
        <dbReference type="SAM" id="SignalP"/>
    </source>
</evidence>
<protein>
    <recommendedName>
        <fullName evidence="4">Secreted protein</fullName>
    </recommendedName>
</protein>
<reference evidence="2" key="1">
    <citation type="submission" date="2021-06" db="EMBL/GenBank/DDBJ databases">
        <title>Comparative genomics, transcriptomics and evolutionary studies reveal genomic signatures of adaptation to plant cell wall in hemibiotrophic fungi.</title>
        <authorList>
            <consortium name="DOE Joint Genome Institute"/>
            <person name="Baroncelli R."/>
            <person name="Diaz J.F."/>
            <person name="Benocci T."/>
            <person name="Peng M."/>
            <person name="Battaglia E."/>
            <person name="Haridas S."/>
            <person name="Andreopoulos W."/>
            <person name="Labutti K."/>
            <person name="Pangilinan J."/>
            <person name="Floch G.L."/>
            <person name="Makela M.R."/>
            <person name="Henrissat B."/>
            <person name="Grigoriev I.V."/>
            <person name="Crouch J.A."/>
            <person name="De Vries R.P."/>
            <person name="Sukno S.A."/>
            <person name="Thon M.R."/>
        </authorList>
    </citation>
    <scope>NUCLEOTIDE SEQUENCE</scope>
    <source>
        <strain evidence="2">CBS 193.32</strain>
    </source>
</reference>
<feature type="chain" id="PRO_5042528710" description="Secreted protein" evidence="1">
    <location>
        <begin position="17"/>
        <end position="79"/>
    </location>
</feature>
<accession>A0AAJ0AZC7</accession>
<comment type="caution">
    <text evidence="2">The sequence shown here is derived from an EMBL/GenBank/DDBJ whole genome shotgun (WGS) entry which is preliminary data.</text>
</comment>
<dbReference type="Proteomes" id="UP001224890">
    <property type="component" value="Unassembled WGS sequence"/>
</dbReference>
<sequence length="79" mass="9191">MRLAMILKTFTSLVCSAMNPYQKLSQSPISYKQKKTAREQRIPIPAATSERFHPLARLLKRLKCFSRNFLRNTDLYNGT</sequence>
<dbReference type="AlphaFoldDB" id="A0AAJ0AZC7"/>
<name>A0AAJ0AZC7_9PEZI</name>